<evidence type="ECO:0000313" key="2">
    <source>
        <dbReference type="Proteomes" id="UP000006222"/>
    </source>
</evidence>
<protein>
    <submittedName>
        <fullName evidence="1">Uncharacterized protein</fullName>
    </submittedName>
</protein>
<dbReference type="EMBL" id="AFAR01000112">
    <property type="protein sequence ID" value="EGF28133.1"/>
    <property type="molecule type" value="Genomic_DNA"/>
</dbReference>
<name>F2AQC3_RHOBT</name>
<dbReference type="Proteomes" id="UP000006222">
    <property type="component" value="Unassembled WGS sequence"/>
</dbReference>
<comment type="caution">
    <text evidence="1">The sequence shown here is derived from an EMBL/GenBank/DDBJ whole genome shotgun (WGS) entry which is preliminary data.</text>
</comment>
<proteinExistence type="predicted"/>
<organism evidence="1 2">
    <name type="scientific">Rhodopirellula baltica WH47</name>
    <dbReference type="NCBI Taxonomy" id="991778"/>
    <lineage>
        <taxon>Bacteria</taxon>
        <taxon>Pseudomonadati</taxon>
        <taxon>Planctomycetota</taxon>
        <taxon>Planctomycetia</taxon>
        <taxon>Pirellulales</taxon>
        <taxon>Pirellulaceae</taxon>
        <taxon>Rhodopirellula</taxon>
    </lineage>
</organism>
<reference evidence="1 2" key="1">
    <citation type="journal article" date="2013" name="Mar. Genomics">
        <title>Expression of sulfatases in Rhodopirellula baltica and the diversity of sulfatases in the genus Rhodopirellula.</title>
        <authorList>
            <person name="Wegner C.E."/>
            <person name="Richter-Heitmann T."/>
            <person name="Klindworth A."/>
            <person name="Klockow C."/>
            <person name="Richter M."/>
            <person name="Achstetter T."/>
            <person name="Glockner F.O."/>
            <person name="Harder J."/>
        </authorList>
    </citation>
    <scope>NUCLEOTIDE SEQUENCE [LARGE SCALE GENOMIC DNA]</scope>
    <source>
        <strain evidence="1 2">WH47</strain>
    </source>
</reference>
<evidence type="ECO:0000313" key="1">
    <source>
        <dbReference type="EMBL" id="EGF28133.1"/>
    </source>
</evidence>
<accession>F2AQC3</accession>
<sequence>MEFAAIGMANRKFNFCYLYHILHAHSSHFHASLSIDRTVLSCKPNGSSGQRMLMMPAKA</sequence>
<gene>
    <name evidence="1" type="ORF">RBWH47_02218</name>
</gene>
<dbReference type="AlphaFoldDB" id="F2AQC3"/>